<name>Q1Q6T0_KUEST</name>
<keyword evidence="2" id="KW-1003">Cell membrane</keyword>
<dbReference type="AlphaFoldDB" id="Q1Q6T0"/>
<evidence type="ECO:0000256" key="3">
    <source>
        <dbReference type="ARBA" id="ARBA00022692"/>
    </source>
</evidence>
<dbReference type="InterPro" id="IPR022781">
    <property type="entry name" value="Flagellar_biosynth_FliO"/>
</dbReference>
<evidence type="ECO:0000313" key="10">
    <source>
        <dbReference type="Proteomes" id="UP000501926"/>
    </source>
</evidence>
<dbReference type="GO" id="GO:0016020">
    <property type="term" value="C:membrane"/>
    <property type="evidence" value="ECO:0007669"/>
    <property type="project" value="InterPro"/>
</dbReference>
<comment type="subcellular location">
    <subcellularLocation>
        <location evidence="1">Cell membrane</location>
    </subcellularLocation>
</comment>
<keyword evidence="4 6" id="KW-1133">Transmembrane helix</keyword>
<organism evidence="8">
    <name type="scientific">Kuenenia stuttgartiensis</name>
    <dbReference type="NCBI Taxonomy" id="174633"/>
    <lineage>
        <taxon>Bacteria</taxon>
        <taxon>Pseudomonadati</taxon>
        <taxon>Planctomycetota</taxon>
        <taxon>Candidatus Brocadiia</taxon>
        <taxon>Candidatus Brocadiales</taxon>
        <taxon>Candidatus Brocadiaceae</taxon>
        <taxon>Candidatus Kuenenia</taxon>
    </lineage>
</organism>
<dbReference type="RefSeq" id="WP_164995264.1">
    <property type="nucleotide sequence ID" value="NZ_CP049055.1"/>
</dbReference>
<reference evidence="8" key="1">
    <citation type="journal article" date="2006" name="Nature">
        <title>Deciphering the evolution and metabolism of an anammox bacterium from a community genome.</title>
        <authorList>
            <person name="Strous M."/>
            <person name="Pelletier E."/>
            <person name="Mangenot S."/>
            <person name="Rattei T."/>
            <person name="Lehner A."/>
            <person name="Taylor M.W."/>
            <person name="Horn M."/>
            <person name="Daims H."/>
            <person name="Bartol-Mavel D."/>
            <person name="Wincker P."/>
            <person name="Barbe V."/>
            <person name="Fonknechten N."/>
            <person name="Vallenet D."/>
            <person name="Segurens B."/>
            <person name="Schenowitz-Truong C."/>
            <person name="Medigue C."/>
            <person name="Collingro A."/>
            <person name="Snel B."/>
            <person name="Dutilh B.E."/>
            <person name="OpDenCamp H.J.M."/>
            <person name="vanDerDrift C."/>
            <person name="Cirpus I."/>
            <person name="vanDePas-Schoonen K.T."/>
            <person name="Harhangi H.R."/>
            <person name="vanNiftrik L."/>
            <person name="Schmid M."/>
            <person name="Keltjens J."/>
            <person name="vanDeVossenberg J."/>
            <person name="Kartal B."/>
            <person name="Meier H."/>
            <person name="Frishman D."/>
            <person name="Huynen M.A."/>
            <person name="Mewes H."/>
            <person name="Weissenbach J."/>
            <person name="Jetten M.S.M."/>
            <person name="Wagner M."/>
            <person name="LePaslier D."/>
        </authorList>
    </citation>
    <scope>NUCLEOTIDE SEQUENCE</scope>
</reference>
<feature type="transmembrane region" description="Helical" evidence="6">
    <location>
        <begin position="56"/>
        <end position="74"/>
    </location>
</feature>
<gene>
    <name evidence="9" type="ORF">KsCSTR_35340</name>
    <name evidence="8" type="ORF">kuste2531</name>
</gene>
<dbReference type="GO" id="GO:0044781">
    <property type="term" value="P:bacterial-type flagellum organization"/>
    <property type="evidence" value="ECO:0007669"/>
    <property type="project" value="InterPro"/>
</dbReference>
<keyword evidence="7" id="KW-0732">Signal</keyword>
<sequence>MNRHLLIVFFLLFFLGNTTYAAGDAVDSGEGQEEVAVKDEGIGVTSPINFPKVTKVIKSLGIVIIIIVVMMYFLRKKLGIKTGIHKKKRYISIIETTSLGAKRHIYFIKVPGKLLLVGASNEKMQTLTEITEKEIVDSIDTEDRGSEYTKFFKK</sequence>
<evidence type="ECO:0000256" key="5">
    <source>
        <dbReference type="ARBA" id="ARBA00023136"/>
    </source>
</evidence>
<feature type="chain" id="PRO_5036285885" evidence="7">
    <location>
        <begin position="22"/>
        <end position="154"/>
    </location>
</feature>
<proteinExistence type="predicted"/>
<feature type="signal peptide" evidence="7">
    <location>
        <begin position="1"/>
        <end position="21"/>
    </location>
</feature>
<keyword evidence="3 6" id="KW-0812">Transmembrane</keyword>
<evidence type="ECO:0000256" key="4">
    <source>
        <dbReference type="ARBA" id="ARBA00022989"/>
    </source>
</evidence>
<evidence type="ECO:0000256" key="1">
    <source>
        <dbReference type="ARBA" id="ARBA00004236"/>
    </source>
</evidence>
<dbReference type="EMBL" id="CT573071">
    <property type="protein sequence ID" value="CAJ73278.1"/>
    <property type="molecule type" value="Genomic_DNA"/>
</dbReference>
<dbReference type="EMBL" id="CP049055">
    <property type="protein sequence ID" value="QII12913.1"/>
    <property type="molecule type" value="Genomic_DNA"/>
</dbReference>
<dbReference type="Proteomes" id="UP000501926">
    <property type="component" value="Chromosome"/>
</dbReference>
<reference evidence="9 10" key="3">
    <citation type="submission" date="2020-02" db="EMBL/GenBank/DDBJ databases">
        <title>Newly sequenced genome of strain CSTR1 showed variability in Candidatus Kuenenia stuttgartiensis genomes.</title>
        <authorList>
            <person name="Ding C."/>
            <person name="Adrian L."/>
        </authorList>
    </citation>
    <scope>NUCLEOTIDE SEQUENCE [LARGE SCALE GENOMIC DNA]</scope>
    <source>
        <strain evidence="9 10">CSTR1</strain>
    </source>
</reference>
<evidence type="ECO:0000256" key="6">
    <source>
        <dbReference type="SAM" id="Phobius"/>
    </source>
</evidence>
<protein>
    <submittedName>
        <fullName evidence="9">Exported protein</fullName>
    </submittedName>
</protein>
<evidence type="ECO:0000256" key="7">
    <source>
        <dbReference type="SAM" id="SignalP"/>
    </source>
</evidence>
<evidence type="ECO:0000313" key="9">
    <source>
        <dbReference type="EMBL" id="QII12913.1"/>
    </source>
</evidence>
<reference evidence="8" key="2">
    <citation type="submission" date="2006-01" db="EMBL/GenBank/DDBJ databases">
        <authorList>
            <person name="Genoscope"/>
        </authorList>
    </citation>
    <scope>NUCLEOTIDE SEQUENCE</scope>
</reference>
<evidence type="ECO:0000256" key="2">
    <source>
        <dbReference type="ARBA" id="ARBA00022475"/>
    </source>
</evidence>
<dbReference type="Pfam" id="PF04347">
    <property type="entry name" value="FliO"/>
    <property type="match status" value="1"/>
</dbReference>
<accession>Q1Q6T0</accession>
<keyword evidence="5 6" id="KW-0472">Membrane</keyword>
<evidence type="ECO:0000313" key="8">
    <source>
        <dbReference type="EMBL" id="CAJ73278.1"/>
    </source>
</evidence>